<accession>A0A1I7YBR6</accession>
<dbReference type="WBParaSite" id="L893_g14711.t1">
    <property type="protein sequence ID" value="L893_g14711.t1"/>
    <property type="gene ID" value="L893_g14711"/>
</dbReference>
<name>A0A1I7YBR6_9BILA</name>
<evidence type="ECO:0000313" key="1">
    <source>
        <dbReference type="Proteomes" id="UP000095287"/>
    </source>
</evidence>
<organism evidence="1 2">
    <name type="scientific">Steinernema glaseri</name>
    <dbReference type="NCBI Taxonomy" id="37863"/>
    <lineage>
        <taxon>Eukaryota</taxon>
        <taxon>Metazoa</taxon>
        <taxon>Ecdysozoa</taxon>
        <taxon>Nematoda</taxon>
        <taxon>Chromadorea</taxon>
        <taxon>Rhabditida</taxon>
        <taxon>Tylenchina</taxon>
        <taxon>Panagrolaimomorpha</taxon>
        <taxon>Strongyloidoidea</taxon>
        <taxon>Steinernematidae</taxon>
        <taxon>Steinernema</taxon>
    </lineage>
</organism>
<reference evidence="2" key="1">
    <citation type="submission" date="2016-11" db="UniProtKB">
        <authorList>
            <consortium name="WormBaseParasite"/>
        </authorList>
    </citation>
    <scope>IDENTIFICATION</scope>
</reference>
<dbReference type="AlphaFoldDB" id="A0A1I7YBR6"/>
<protein>
    <submittedName>
        <fullName evidence="2">Nitro_FeMo-Co domain-containing protein</fullName>
    </submittedName>
</protein>
<dbReference type="Proteomes" id="UP000095287">
    <property type="component" value="Unplaced"/>
</dbReference>
<evidence type="ECO:0000313" key="2">
    <source>
        <dbReference type="WBParaSite" id="L893_g14711.t1"/>
    </source>
</evidence>
<keyword evidence="1" id="KW-1185">Reference proteome</keyword>
<proteinExistence type="predicted"/>
<sequence>MVCVELSALTGTFTRVQYSVSGQTTLAHTAKSFLDGSHVLARTLFPALGARDAVAVVVADKSISALAEGLGVLNEGFVDGDKVEHLKRENRIDFVKW</sequence>